<gene>
    <name evidence="1" type="ORF">AVEN_110969_1</name>
</gene>
<evidence type="ECO:0008006" key="3">
    <source>
        <dbReference type="Google" id="ProtNLM"/>
    </source>
</evidence>
<dbReference type="EMBL" id="BGPR01005814">
    <property type="protein sequence ID" value="GBN13649.1"/>
    <property type="molecule type" value="Genomic_DNA"/>
</dbReference>
<dbReference type="GO" id="GO:0003676">
    <property type="term" value="F:nucleic acid binding"/>
    <property type="evidence" value="ECO:0007669"/>
    <property type="project" value="InterPro"/>
</dbReference>
<evidence type="ECO:0000313" key="2">
    <source>
        <dbReference type="Proteomes" id="UP000499080"/>
    </source>
</evidence>
<organism evidence="1 2">
    <name type="scientific">Araneus ventricosus</name>
    <name type="common">Orbweaver spider</name>
    <name type="synonym">Epeira ventricosa</name>
    <dbReference type="NCBI Taxonomy" id="182803"/>
    <lineage>
        <taxon>Eukaryota</taxon>
        <taxon>Metazoa</taxon>
        <taxon>Ecdysozoa</taxon>
        <taxon>Arthropoda</taxon>
        <taxon>Chelicerata</taxon>
        <taxon>Arachnida</taxon>
        <taxon>Araneae</taxon>
        <taxon>Araneomorphae</taxon>
        <taxon>Entelegynae</taxon>
        <taxon>Araneoidea</taxon>
        <taxon>Araneidae</taxon>
        <taxon>Araneus</taxon>
    </lineage>
</organism>
<dbReference type="AlphaFoldDB" id="A0A4Y2LGQ5"/>
<accession>A0A4Y2LGQ5</accession>
<sequence length="107" mass="12379">MFKTIHRPSNCEIRAIIKFLNARNVRPLEIYRQISGSQSGPSSIRLPFVSSSQEISCRQQFASDDEIEVNVQNWFRSQAAEFYEACMLQLVSRCDTCRNSHGEYVEK</sequence>
<proteinExistence type="predicted"/>
<name>A0A4Y2LGQ5_ARAVE</name>
<keyword evidence="2" id="KW-1185">Reference proteome</keyword>
<dbReference type="Gene3D" id="3.30.420.10">
    <property type="entry name" value="Ribonuclease H-like superfamily/Ribonuclease H"/>
    <property type="match status" value="1"/>
</dbReference>
<comment type="caution">
    <text evidence="1">The sequence shown here is derived from an EMBL/GenBank/DDBJ whole genome shotgun (WGS) entry which is preliminary data.</text>
</comment>
<dbReference type="OrthoDB" id="8191996at2759"/>
<dbReference type="InterPro" id="IPR036397">
    <property type="entry name" value="RNaseH_sf"/>
</dbReference>
<dbReference type="Proteomes" id="UP000499080">
    <property type="component" value="Unassembled WGS sequence"/>
</dbReference>
<protein>
    <recommendedName>
        <fullName evidence="3">Mos1 transposase HTH domain-containing protein</fullName>
    </recommendedName>
</protein>
<evidence type="ECO:0000313" key="1">
    <source>
        <dbReference type="EMBL" id="GBN13649.1"/>
    </source>
</evidence>
<reference evidence="1 2" key="1">
    <citation type="journal article" date="2019" name="Sci. Rep.">
        <title>Orb-weaving spider Araneus ventricosus genome elucidates the spidroin gene catalogue.</title>
        <authorList>
            <person name="Kono N."/>
            <person name="Nakamura H."/>
            <person name="Ohtoshi R."/>
            <person name="Moran D.A.P."/>
            <person name="Shinohara A."/>
            <person name="Yoshida Y."/>
            <person name="Fujiwara M."/>
            <person name="Mori M."/>
            <person name="Tomita M."/>
            <person name="Arakawa K."/>
        </authorList>
    </citation>
    <scope>NUCLEOTIDE SEQUENCE [LARGE SCALE GENOMIC DNA]</scope>
</reference>